<dbReference type="RefSeq" id="WP_169733440.1">
    <property type="nucleotide sequence ID" value="NZ_CP097501.1"/>
</dbReference>
<dbReference type="AlphaFoldDB" id="A0AAE9KY28"/>
<feature type="domain" description="HTH HARE-type" evidence="2">
    <location>
        <begin position="96"/>
        <end position="180"/>
    </location>
</feature>
<gene>
    <name evidence="3" type="ORF">LNQ82_07955</name>
</gene>
<dbReference type="InterPro" id="IPR041633">
    <property type="entry name" value="Polbeta"/>
</dbReference>
<dbReference type="InterPro" id="IPR043519">
    <property type="entry name" value="NT_sf"/>
</dbReference>
<dbReference type="Pfam" id="PF18765">
    <property type="entry name" value="Polbeta"/>
    <property type="match status" value="1"/>
</dbReference>
<evidence type="ECO:0000256" key="1">
    <source>
        <dbReference type="ARBA" id="ARBA00023163"/>
    </source>
</evidence>
<keyword evidence="1" id="KW-0804">Transcription</keyword>
<dbReference type="Gene3D" id="3.30.460.10">
    <property type="entry name" value="Beta Polymerase, domain 2"/>
    <property type="match status" value="1"/>
</dbReference>
<dbReference type="Proteomes" id="UP001056819">
    <property type="component" value="Chromosome"/>
</dbReference>
<reference evidence="3" key="1">
    <citation type="submission" date="2022-05" db="EMBL/GenBank/DDBJ databases">
        <title>Alysiella filiformis genome sequencing.</title>
        <authorList>
            <person name="Viehboeck T."/>
        </authorList>
    </citation>
    <scope>NUCLEOTIDE SEQUENCE</scope>
    <source>
        <strain evidence="3">DSM 2580</strain>
    </source>
</reference>
<accession>A0AAE9KY28</accession>
<dbReference type="EMBL" id="CP097501">
    <property type="protein sequence ID" value="URD67117.1"/>
    <property type="molecule type" value="Genomic_DNA"/>
</dbReference>
<name>A0AAE9KY28_9NEIS</name>
<sequence length="412" mass="47984">MQLQIVQSILQKHIPQRSVWAFGSRVQGNAKPYSDLDLVILGNEPLSIAEHADLTSDFSESDLPWKVDIVDWCLISDEFRQIIQQQYYELQKMKKLSFPELAIKVMREFNRPATVDELWQYVQEKQLYIDLEAYDANRGGFKGKTPDITFCARIYTLAKQGRYFKEVGNASPKQFVLLEHSLPKHIDVEQRLNASDTTQAKKQIKERELHKFLSHYLYHNKAFGAYSRTIFHESSKKGQKGEDKWLYPDMVAVHFEYEGYQHHHVLSFVKKFDILPVKVFSFELKRDLGFSNYKQSFFQAVSNSSWANEGYLVALNIDSDSQFLEALQKLSQSFGIGIIQLDIVQIENSRVISPARYKEKMDYSVVNELASKNEDFKDFLKTVTDFDPKSKERFLSEFDPILTAEKLNDTIY</sequence>
<dbReference type="CDD" id="cd05403">
    <property type="entry name" value="NT_KNTase_like"/>
    <property type="match status" value="1"/>
</dbReference>
<proteinExistence type="predicted"/>
<dbReference type="GO" id="GO:0006355">
    <property type="term" value="P:regulation of DNA-templated transcription"/>
    <property type="evidence" value="ECO:0007669"/>
    <property type="project" value="InterPro"/>
</dbReference>
<protein>
    <submittedName>
        <fullName evidence="3">Nucleotidyltransferase domain-containing protein</fullName>
    </submittedName>
</protein>
<evidence type="ECO:0000259" key="2">
    <source>
        <dbReference type="PROSITE" id="PS51913"/>
    </source>
</evidence>
<evidence type="ECO:0000313" key="3">
    <source>
        <dbReference type="EMBL" id="URD67117.1"/>
    </source>
</evidence>
<dbReference type="InterPro" id="IPR007759">
    <property type="entry name" value="Asxl_HARE-HTH"/>
</dbReference>
<evidence type="ECO:0000313" key="4">
    <source>
        <dbReference type="Proteomes" id="UP001056819"/>
    </source>
</evidence>
<dbReference type="SUPFAM" id="SSF81301">
    <property type="entry name" value="Nucleotidyltransferase"/>
    <property type="match status" value="1"/>
</dbReference>
<organism evidence="3 4">
    <name type="scientific">Conchiformibius steedae DSM 2580</name>
    <dbReference type="NCBI Taxonomy" id="1121352"/>
    <lineage>
        <taxon>Bacteria</taxon>
        <taxon>Pseudomonadati</taxon>
        <taxon>Pseudomonadota</taxon>
        <taxon>Betaproteobacteria</taxon>
        <taxon>Neisseriales</taxon>
        <taxon>Neisseriaceae</taxon>
        <taxon>Conchiformibius</taxon>
    </lineage>
</organism>
<dbReference type="PROSITE" id="PS51913">
    <property type="entry name" value="HTH_HARE"/>
    <property type="match status" value="1"/>
</dbReference>